<dbReference type="Gene3D" id="3.30.559.10">
    <property type="entry name" value="Chloramphenicol acetyltransferase-like domain"/>
    <property type="match status" value="1"/>
</dbReference>
<keyword evidence="3" id="KW-0012">Acyltransferase</keyword>
<name>A0AAV9KF08_9SOLN</name>
<dbReference type="PANTHER" id="PTHR31623">
    <property type="entry name" value="F21J9.9"/>
    <property type="match status" value="1"/>
</dbReference>
<reference evidence="4 5" key="1">
    <citation type="submission" date="2023-10" db="EMBL/GenBank/DDBJ databases">
        <title>Genome-Wide Identification Analysis in wild type Solanum Pinnatisectum Reveals Some Genes Defensing Phytophthora Infestans.</title>
        <authorList>
            <person name="Sun C."/>
        </authorList>
    </citation>
    <scope>NUCLEOTIDE SEQUENCE [LARGE SCALE GENOMIC DNA]</scope>
    <source>
        <strain evidence="4">LQN</strain>
        <tissue evidence="4">Leaf</tissue>
    </source>
</reference>
<protein>
    <submittedName>
        <fullName evidence="4">Uncharacterized protein</fullName>
    </submittedName>
</protein>
<organism evidence="4 5">
    <name type="scientific">Solanum pinnatisectum</name>
    <name type="common">tansyleaf nightshade</name>
    <dbReference type="NCBI Taxonomy" id="50273"/>
    <lineage>
        <taxon>Eukaryota</taxon>
        <taxon>Viridiplantae</taxon>
        <taxon>Streptophyta</taxon>
        <taxon>Embryophyta</taxon>
        <taxon>Tracheophyta</taxon>
        <taxon>Spermatophyta</taxon>
        <taxon>Magnoliopsida</taxon>
        <taxon>eudicotyledons</taxon>
        <taxon>Gunneridae</taxon>
        <taxon>Pentapetalae</taxon>
        <taxon>asterids</taxon>
        <taxon>lamiids</taxon>
        <taxon>Solanales</taxon>
        <taxon>Solanaceae</taxon>
        <taxon>Solanoideae</taxon>
        <taxon>Solaneae</taxon>
        <taxon>Solanum</taxon>
    </lineage>
</organism>
<evidence type="ECO:0000256" key="1">
    <source>
        <dbReference type="ARBA" id="ARBA00009861"/>
    </source>
</evidence>
<evidence type="ECO:0000256" key="2">
    <source>
        <dbReference type="ARBA" id="ARBA00022679"/>
    </source>
</evidence>
<dbReference type="PANTHER" id="PTHR31623:SF49">
    <property type="entry name" value="ACYLSUGAR ACYLTRANSFERASE 3-LIKE"/>
    <property type="match status" value="1"/>
</dbReference>
<gene>
    <name evidence="4" type="ORF">R3W88_005723</name>
</gene>
<dbReference type="Pfam" id="PF02458">
    <property type="entry name" value="Transferase"/>
    <property type="match status" value="1"/>
</dbReference>
<evidence type="ECO:0000256" key="3">
    <source>
        <dbReference type="ARBA" id="ARBA00023315"/>
    </source>
</evidence>
<dbReference type="AlphaFoldDB" id="A0AAV9KF08"/>
<dbReference type="InterPro" id="IPR023213">
    <property type="entry name" value="CAT-like_dom_sf"/>
</dbReference>
<comment type="caution">
    <text evidence="4">The sequence shown here is derived from an EMBL/GenBank/DDBJ whole genome shotgun (WGS) entry which is preliminary data.</text>
</comment>
<dbReference type="EMBL" id="JAWPEI010000011">
    <property type="protein sequence ID" value="KAK4711210.1"/>
    <property type="molecule type" value="Genomic_DNA"/>
</dbReference>
<accession>A0AAV9KF08</accession>
<comment type="similarity">
    <text evidence="1">Belongs to the plant acyltransferase family.</text>
</comment>
<dbReference type="Proteomes" id="UP001311915">
    <property type="component" value="Unassembled WGS sequence"/>
</dbReference>
<keyword evidence="2" id="KW-0808">Transferase</keyword>
<evidence type="ECO:0000313" key="5">
    <source>
        <dbReference type="Proteomes" id="UP001311915"/>
    </source>
</evidence>
<evidence type="ECO:0000313" key="4">
    <source>
        <dbReference type="EMBL" id="KAK4711210.1"/>
    </source>
</evidence>
<proteinExistence type="inferred from homology"/>
<sequence>MATPAYAPMAVLYSNPAANNVKLVYSQDLPWRTPSSFNDRRLLVVQLSHFDCGVTAVSVCISHKIVDAYSISKFLNDWAAITREPDLKPSP</sequence>
<dbReference type="GO" id="GO:0016746">
    <property type="term" value="F:acyltransferase activity"/>
    <property type="evidence" value="ECO:0007669"/>
    <property type="project" value="UniProtKB-KW"/>
</dbReference>
<keyword evidence="5" id="KW-1185">Reference proteome</keyword>